<name>A0ABP4P4L5_9ACTN</name>
<dbReference type="Gene3D" id="3.20.20.80">
    <property type="entry name" value="Glycosidases"/>
    <property type="match status" value="1"/>
</dbReference>
<accession>A0ABP4P4L5</accession>
<proteinExistence type="predicted"/>
<evidence type="ECO:0000313" key="2">
    <source>
        <dbReference type="Proteomes" id="UP001501705"/>
    </source>
</evidence>
<dbReference type="SUPFAM" id="SSF51445">
    <property type="entry name" value="(Trans)glycosidases"/>
    <property type="match status" value="1"/>
</dbReference>
<dbReference type="RefSeq" id="WP_344234100.1">
    <property type="nucleotide sequence ID" value="NZ_BAAAPH010000008.1"/>
</dbReference>
<keyword evidence="2" id="KW-1185">Reference proteome</keyword>
<gene>
    <name evidence="1" type="ORF">GCM10009804_30010</name>
</gene>
<evidence type="ECO:0008006" key="3">
    <source>
        <dbReference type="Google" id="ProtNLM"/>
    </source>
</evidence>
<dbReference type="Proteomes" id="UP001501705">
    <property type="component" value="Unassembled WGS sequence"/>
</dbReference>
<dbReference type="InterPro" id="IPR017853">
    <property type="entry name" value="GH"/>
</dbReference>
<sequence>MTYVPVPIPAHLPERLAISLWDFSWYVRTGPGEPFADLDKAFAEAVDRGYNTIRICAMPYLLFGSGLDTTAVRLGPLGNGYAQRVRWYDVAEPTVIDGRAHLRALFEAAKRHDCYVILSSWEYQQSSSFAESPAWCEALLAIAPEDRAEAQAHALADLIDFLAEHELDDRIAFTEIHNEVQVGRLTDGLTRAEGEQLAALRPRLERALDAFHRRHPDRPVTVNYARVPVGEMRAIPEQIDVLVTHPYIYGVLQDLYTTYGLRGPVEDFDQARVSRELLRPGAPPLSEWAPDEPWRWEATIVAKPEIYVHDWCDPEAFDRWLYRRHQSWDHAMTVKLQLWLQVARDWAIEHGVPLVFGEGWVGYTPRDARYEEGPVGAEFCRLAVDESTKVGAWGTIVCSNAAPQHFMWSDVTLQRQCNAAFLAGTPTAAAAY</sequence>
<comment type="caution">
    <text evidence="1">The sequence shown here is derived from an EMBL/GenBank/DDBJ whole genome shotgun (WGS) entry which is preliminary data.</text>
</comment>
<evidence type="ECO:0000313" key="1">
    <source>
        <dbReference type="EMBL" id="GAA1571641.1"/>
    </source>
</evidence>
<reference evidence="2" key="1">
    <citation type="journal article" date="2019" name="Int. J. Syst. Evol. Microbiol.">
        <title>The Global Catalogue of Microorganisms (GCM) 10K type strain sequencing project: providing services to taxonomists for standard genome sequencing and annotation.</title>
        <authorList>
            <consortium name="The Broad Institute Genomics Platform"/>
            <consortium name="The Broad Institute Genome Sequencing Center for Infectious Disease"/>
            <person name="Wu L."/>
            <person name="Ma J."/>
        </authorList>
    </citation>
    <scope>NUCLEOTIDE SEQUENCE [LARGE SCALE GENOMIC DNA]</scope>
    <source>
        <strain evidence="2">JCM 15572</strain>
    </source>
</reference>
<dbReference type="InterPro" id="IPR024778">
    <property type="entry name" value="Put_cellulase"/>
</dbReference>
<protein>
    <recommendedName>
        <fullName evidence="3">Sugar-binding cellulase-like protein</fullName>
    </recommendedName>
</protein>
<dbReference type="EMBL" id="BAAAPH010000008">
    <property type="protein sequence ID" value="GAA1571641.1"/>
    <property type="molecule type" value="Genomic_DNA"/>
</dbReference>
<organism evidence="1 2">
    <name type="scientific">Kribbella hippodromi</name>
    <dbReference type="NCBI Taxonomy" id="434347"/>
    <lineage>
        <taxon>Bacteria</taxon>
        <taxon>Bacillati</taxon>
        <taxon>Actinomycetota</taxon>
        <taxon>Actinomycetes</taxon>
        <taxon>Propionibacteriales</taxon>
        <taxon>Kribbellaceae</taxon>
        <taxon>Kribbella</taxon>
    </lineage>
</organism>
<dbReference type="Pfam" id="PF12876">
    <property type="entry name" value="Cellulase-like"/>
    <property type="match status" value="1"/>
</dbReference>